<evidence type="ECO:0000313" key="2">
    <source>
        <dbReference type="Proteomes" id="UP000007807"/>
    </source>
</evidence>
<gene>
    <name evidence="1" type="ordered locus">MCON_1489</name>
</gene>
<evidence type="ECO:0000313" key="1">
    <source>
        <dbReference type="EMBL" id="AEB68142.1"/>
    </source>
</evidence>
<dbReference type="InterPro" id="IPR012349">
    <property type="entry name" value="Split_barrel_FMN-bd"/>
</dbReference>
<sequence>MAKDKNLEDQMQIMKPRELSDDECIALLSSARYGRLGLSREDQPYVVPMSFVYHEGKIYLHSRGMGRKVQYAAENPRICFQVDHLEKGKWTSVNAFGRAELSDDIEAKQRMFDVFTRKGLGGHGGKSFQRQDLERMDMTIWEIVIDELTGREGVW</sequence>
<keyword evidence="2" id="KW-1185">Reference proteome</keyword>
<dbReference type="InParanoid" id="F4BTD7"/>
<dbReference type="InterPro" id="IPR024747">
    <property type="entry name" value="Pyridox_Oxase-rel"/>
</dbReference>
<dbReference type="Pfam" id="PF12900">
    <property type="entry name" value="Pyridox_ox_2"/>
    <property type="match status" value="1"/>
</dbReference>
<dbReference type="PANTHER" id="PTHR34071:SF2">
    <property type="entry name" value="FLAVIN-NUCLEOTIDE-BINDING PROTEIN"/>
    <property type="match status" value="1"/>
</dbReference>
<dbReference type="PANTHER" id="PTHR34071">
    <property type="entry name" value="5-NITROIMIDAZOLE ANTIBIOTICS RESISTANCE PROTEIN, NIMA-FAMILY-RELATED PROTEIN-RELATED"/>
    <property type="match status" value="1"/>
</dbReference>
<dbReference type="Gene3D" id="2.30.110.10">
    <property type="entry name" value="Electron Transport, Fmn-binding Protein, Chain A"/>
    <property type="match status" value="1"/>
</dbReference>
<dbReference type="Proteomes" id="UP000007807">
    <property type="component" value="Chromosome"/>
</dbReference>
<accession>F4BTD7</accession>
<name>F4BTD7_METSG</name>
<protein>
    <submittedName>
        <fullName evidence="1">Pyridoxamine 5'-phosphate oxidase family protein</fullName>
    </submittedName>
</protein>
<dbReference type="EMBL" id="CP002565">
    <property type="protein sequence ID" value="AEB68142.1"/>
    <property type="molecule type" value="Genomic_DNA"/>
</dbReference>
<reference evidence="1 2" key="1">
    <citation type="journal article" date="2011" name="J. Bacteriol.">
        <title>Complete genome sequence of Methanosaeta concilii, a specialist in aceticlastic methanogenesis.</title>
        <authorList>
            <person name="Barber R.D."/>
            <person name="Zhang L."/>
            <person name="Harnack M."/>
            <person name="Olson M.V."/>
            <person name="Kaul R."/>
            <person name="Ingram-Smith C."/>
            <person name="Smith K.S."/>
        </authorList>
    </citation>
    <scope>NUCLEOTIDE SEQUENCE [LARGE SCALE GENOMIC DNA]</scope>
    <source>
        <strain evidence="2">ATCC 5969 / DSM 3671 / JCM 10134 / NBRC 103675 / OCM 69 / GP-6</strain>
    </source>
</reference>
<dbReference type="HOGENOM" id="CLU_067890_2_2_2"/>
<dbReference type="AlphaFoldDB" id="F4BTD7"/>
<proteinExistence type="predicted"/>
<dbReference type="KEGG" id="mcj:MCON_1489"/>
<organism evidence="1 2">
    <name type="scientific">Methanothrix soehngenii (strain ATCC 5969 / DSM 3671 / JCM 10134 / NBRC 103675 / OCM 69 / GP-6)</name>
    <name type="common">Methanosaeta concilii</name>
    <dbReference type="NCBI Taxonomy" id="990316"/>
    <lineage>
        <taxon>Archaea</taxon>
        <taxon>Methanobacteriati</taxon>
        <taxon>Methanobacteriota</taxon>
        <taxon>Stenosarchaea group</taxon>
        <taxon>Methanomicrobia</taxon>
        <taxon>Methanotrichales</taxon>
        <taxon>Methanotrichaceae</taxon>
        <taxon>Methanothrix</taxon>
    </lineage>
</organism>
<dbReference type="STRING" id="990316.MCON_1489"/>
<dbReference type="SUPFAM" id="SSF50475">
    <property type="entry name" value="FMN-binding split barrel"/>
    <property type="match status" value="1"/>
</dbReference>